<feature type="compositionally biased region" description="Low complexity" evidence="1">
    <location>
        <begin position="10"/>
        <end position="38"/>
    </location>
</feature>
<feature type="region of interest" description="Disordered" evidence="1">
    <location>
        <begin position="1"/>
        <end position="50"/>
    </location>
</feature>
<organism evidence="2 3">
    <name type="scientific">Cryptococcus depauperatus CBS 7841</name>
    <dbReference type="NCBI Taxonomy" id="1295531"/>
    <lineage>
        <taxon>Eukaryota</taxon>
        <taxon>Fungi</taxon>
        <taxon>Dikarya</taxon>
        <taxon>Basidiomycota</taxon>
        <taxon>Agaricomycotina</taxon>
        <taxon>Tremellomycetes</taxon>
        <taxon>Tremellales</taxon>
        <taxon>Cryptococcaceae</taxon>
        <taxon>Cryptococcus</taxon>
    </lineage>
</organism>
<keyword evidence="3" id="KW-1185">Reference proteome</keyword>
<protein>
    <submittedName>
        <fullName evidence="2">Uncharacterized protein</fullName>
    </submittedName>
</protein>
<accession>A0AAJ8M2S3</accession>
<dbReference type="RefSeq" id="XP_066070520.1">
    <property type="nucleotide sequence ID" value="XM_066214423.1"/>
</dbReference>
<reference evidence="2" key="1">
    <citation type="submission" date="2016-06" db="EMBL/GenBank/DDBJ databases">
        <authorList>
            <person name="Cuomo C."/>
            <person name="Litvintseva A."/>
            <person name="Heitman J."/>
            <person name="Chen Y."/>
            <person name="Sun S."/>
            <person name="Springer D."/>
            <person name="Dromer F."/>
            <person name="Young S."/>
            <person name="Zeng Q."/>
            <person name="Chapman S."/>
            <person name="Gujja S."/>
            <person name="Saif S."/>
            <person name="Birren B."/>
        </authorList>
    </citation>
    <scope>NUCLEOTIDE SEQUENCE</scope>
    <source>
        <strain evidence="2">CBS 7841</strain>
    </source>
</reference>
<dbReference type="EMBL" id="CP143789">
    <property type="protein sequence ID" value="WVN89820.1"/>
    <property type="molecule type" value="Genomic_DNA"/>
</dbReference>
<evidence type="ECO:0000256" key="1">
    <source>
        <dbReference type="SAM" id="MobiDB-lite"/>
    </source>
</evidence>
<dbReference type="GeneID" id="91089259"/>
<name>A0AAJ8M2S3_9TREE</name>
<gene>
    <name evidence="2" type="ORF">L203_105050</name>
</gene>
<proteinExistence type="predicted"/>
<dbReference type="AlphaFoldDB" id="A0AAJ8M2S3"/>
<evidence type="ECO:0000313" key="3">
    <source>
        <dbReference type="Proteomes" id="UP000094043"/>
    </source>
</evidence>
<sequence>MAPATEPINLSPSSPSSSHLFRSSPHPSSQRQQHPYQPVNKDGGNDQGGNENVYVVIKRCSAGIGPEFVGSKPPVRWRGMGHRDRGKFCEFGGSFGRRLGKCNHWPKAQQQLPSVKKIPFEGPLAISGKIPIPRSERLLDLCGLKTLELQTLKRIFLSSLGLTPRLHILFLCYPQPCSKLRLRLTRYSSLQLVSETLPTKISKGVAEQLHAGRGQG</sequence>
<dbReference type="KEGG" id="cdep:91089259"/>
<evidence type="ECO:0000313" key="2">
    <source>
        <dbReference type="EMBL" id="WVN89820.1"/>
    </source>
</evidence>
<reference evidence="2" key="3">
    <citation type="submission" date="2024-01" db="EMBL/GenBank/DDBJ databases">
        <authorList>
            <person name="Coelho M.A."/>
            <person name="David-Palma M."/>
            <person name="Shea T."/>
            <person name="Sun S."/>
            <person name="Cuomo C.A."/>
            <person name="Heitman J."/>
        </authorList>
    </citation>
    <scope>NUCLEOTIDE SEQUENCE</scope>
    <source>
        <strain evidence="2">CBS 7841</strain>
    </source>
</reference>
<reference evidence="2" key="2">
    <citation type="journal article" date="2022" name="Elife">
        <title>Obligate sexual reproduction of a homothallic fungus closely related to the Cryptococcus pathogenic species complex.</title>
        <authorList>
            <person name="Passer A.R."/>
            <person name="Clancey S.A."/>
            <person name="Shea T."/>
            <person name="David-Palma M."/>
            <person name="Averette A.F."/>
            <person name="Boekhout T."/>
            <person name="Porcel B.M."/>
            <person name="Nowrousian M."/>
            <person name="Cuomo C.A."/>
            <person name="Sun S."/>
            <person name="Heitman J."/>
            <person name="Coelho M.A."/>
        </authorList>
    </citation>
    <scope>NUCLEOTIDE SEQUENCE</scope>
    <source>
        <strain evidence="2">CBS 7841</strain>
    </source>
</reference>
<dbReference type="Proteomes" id="UP000094043">
    <property type="component" value="Chromosome 6"/>
</dbReference>